<evidence type="ECO:0000256" key="2">
    <source>
        <dbReference type="ARBA" id="ARBA00023002"/>
    </source>
</evidence>
<reference evidence="6" key="2">
    <citation type="submission" date="2021-08" db="EMBL/GenBank/DDBJ databases">
        <authorList>
            <person name="Tani A."/>
            <person name="Ola A."/>
            <person name="Ogura Y."/>
            <person name="Katsura K."/>
            <person name="Hayashi T."/>
        </authorList>
    </citation>
    <scope>NUCLEOTIDE SEQUENCE</scope>
    <source>
        <strain evidence="6">LMG 23639</strain>
    </source>
</reference>
<dbReference type="RefSeq" id="WP_238275312.1">
    <property type="nucleotide sequence ID" value="NZ_BPQR01000031.1"/>
</dbReference>
<dbReference type="Gene3D" id="3.40.50.720">
    <property type="entry name" value="NAD(P)-binding Rossmann-like Domain"/>
    <property type="match status" value="1"/>
</dbReference>
<dbReference type="InterPro" id="IPR020904">
    <property type="entry name" value="Sc_DH/Rdtase_CS"/>
</dbReference>
<dbReference type="Proteomes" id="UP001055102">
    <property type="component" value="Unassembled WGS sequence"/>
</dbReference>
<organism evidence="6 7">
    <name type="scientific">Methylobacterium jeotgali</name>
    <dbReference type="NCBI Taxonomy" id="381630"/>
    <lineage>
        <taxon>Bacteria</taxon>
        <taxon>Pseudomonadati</taxon>
        <taxon>Pseudomonadota</taxon>
        <taxon>Alphaproteobacteria</taxon>
        <taxon>Hyphomicrobiales</taxon>
        <taxon>Methylobacteriaceae</taxon>
        <taxon>Methylobacterium</taxon>
    </lineage>
</organism>
<dbReference type="EMBL" id="BPQR01000031">
    <property type="protein sequence ID" value="GJE06554.1"/>
    <property type="molecule type" value="Genomic_DNA"/>
</dbReference>
<dbReference type="SUPFAM" id="SSF51735">
    <property type="entry name" value="NAD(P)-binding Rossmann-fold domains"/>
    <property type="match status" value="1"/>
</dbReference>
<evidence type="ECO:0000313" key="6">
    <source>
        <dbReference type="EMBL" id="GJE06554.1"/>
    </source>
</evidence>
<dbReference type="NCBIfam" id="NF005495">
    <property type="entry name" value="PRK07109.1"/>
    <property type="match status" value="1"/>
</dbReference>
<dbReference type="PRINTS" id="PR00080">
    <property type="entry name" value="SDRFAMILY"/>
</dbReference>
<reference evidence="6" key="1">
    <citation type="journal article" date="2021" name="Front. Microbiol.">
        <title>Comprehensive Comparative Genomics and Phenotyping of Methylobacterium Species.</title>
        <authorList>
            <person name="Alessa O."/>
            <person name="Ogura Y."/>
            <person name="Fujitani Y."/>
            <person name="Takami H."/>
            <person name="Hayashi T."/>
            <person name="Sahin N."/>
            <person name="Tani A."/>
        </authorList>
    </citation>
    <scope>NUCLEOTIDE SEQUENCE</scope>
    <source>
        <strain evidence="6">LMG 23639</strain>
    </source>
</reference>
<comment type="similarity">
    <text evidence="1 3">Belongs to the short-chain dehydrogenases/reductases (SDR) family.</text>
</comment>
<evidence type="ECO:0000313" key="7">
    <source>
        <dbReference type="Proteomes" id="UP001055102"/>
    </source>
</evidence>
<dbReference type="PRINTS" id="PR00081">
    <property type="entry name" value="GDHRDH"/>
</dbReference>
<keyword evidence="7" id="KW-1185">Reference proteome</keyword>
<keyword evidence="4" id="KW-0812">Transmembrane</keyword>
<evidence type="ECO:0000256" key="4">
    <source>
        <dbReference type="SAM" id="Phobius"/>
    </source>
</evidence>
<comment type="caution">
    <text evidence="6">The sequence shown here is derived from an EMBL/GenBank/DDBJ whole genome shotgun (WGS) entry which is preliminary data.</text>
</comment>
<evidence type="ECO:0000259" key="5">
    <source>
        <dbReference type="SMART" id="SM00822"/>
    </source>
</evidence>
<protein>
    <recommendedName>
        <fullName evidence="5">Ketoreductase domain-containing protein</fullName>
    </recommendedName>
</protein>
<feature type="domain" description="Ketoreductase" evidence="5">
    <location>
        <begin position="3"/>
        <end position="193"/>
    </location>
</feature>
<keyword evidence="4" id="KW-0472">Membrane</keyword>
<dbReference type="PANTHER" id="PTHR44196:SF1">
    <property type="entry name" value="DEHYDROGENASE_REDUCTASE SDR FAMILY MEMBER 7B"/>
    <property type="match status" value="1"/>
</dbReference>
<feature type="transmembrane region" description="Helical" evidence="4">
    <location>
        <begin position="306"/>
        <end position="326"/>
    </location>
</feature>
<dbReference type="InterPro" id="IPR002347">
    <property type="entry name" value="SDR_fam"/>
</dbReference>
<gene>
    <name evidence="6" type="ORF">AOPFMNJM_1875</name>
</gene>
<evidence type="ECO:0000256" key="1">
    <source>
        <dbReference type="ARBA" id="ARBA00006484"/>
    </source>
</evidence>
<sequence>MAGVAVVTGGSAGIGLATARRLAERGWSVALIAREPARLEEAAASITARGARVLAIPADASDAAAIDAAAERIEATLGPIRAWINNAMSTIVGPADKIGPDEYRRVTETTYLSAVHGTLAALRHMKPRGRGAIVQVSSGLAIRAAPLQAPYCAAKAAVGGFTDALRAELIHERVGVSLSVVYLPAVNTPQFDWSRTRTGRNQVAPDPVFSPALCAEAIVGAVESPQREIWVGRSTLMMAAAQAIAPGFADRKAAEAWDSQLSDGAMPDRKGNLFEPVPGPAATEGRFGDREKPTRTEFWTSRERDLLMLGVAGSVFLGSAAVAGLLSAPRRLLRGR</sequence>
<dbReference type="InterPro" id="IPR057326">
    <property type="entry name" value="KR_dom"/>
</dbReference>
<evidence type="ECO:0000256" key="3">
    <source>
        <dbReference type="RuleBase" id="RU000363"/>
    </source>
</evidence>
<dbReference type="SMART" id="SM00822">
    <property type="entry name" value="PKS_KR"/>
    <property type="match status" value="1"/>
</dbReference>
<dbReference type="Pfam" id="PF00106">
    <property type="entry name" value="adh_short"/>
    <property type="match status" value="1"/>
</dbReference>
<keyword evidence="4" id="KW-1133">Transmembrane helix</keyword>
<dbReference type="PANTHER" id="PTHR44196">
    <property type="entry name" value="DEHYDROGENASE/REDUCTASE SDR FAMILY MEMBER 7B"/>
    <property type="match status" value="1"/>
</dbReference>
<dbReference type="InterPro" id="IPR036291">
    <property type="entry name" value="NAD(P)-bd_dom_sf"/>
</dbReference>
<name>A0ABQ4STK5_9HYPH</name>
<keyword evidence="2" id="KW-0560">Oxidoreductase</keyword>
<accession>A0ABQ4STK5</accession>
<dbReference type="PROSITE" id="PS00061">
    <property type="entry name" value="ADH_SHORT"/>
    <property type="match status" value="1"/>
</dbReference>
<proteinExistence type="inferred from homology"/>